<evidence type="ECO:0000259" key="1">
    <source>
        <dbReference type="Pfam" id="PF20700"/>
    </source>
</evidence>
<comment type="caution">
    <text evidence="2">The sequence shown here is derived from an EMBL/GenBank/DDBJ whole genome shotgun (WGS) entry which is preliminary data.</text>
</comment>
<protein>
    <recommendedName>
        <fullName evidence="1">Mutator-like transposase domain-containing protein</fullName>
    </recommendedName>
</protein>
<accession>A0ABQ9G6H1</accession>
<feature type="domain" description="Mutator-like transposase" evidence="1">
    <location>
        <begin position="1"/>
        <end position="75"/>
    </location>
</feature>
<evidence type="ECO:0000313" key="3">
    <source>
        <dbReference type="Proteomes" id="UP001159363"/>
    </source>
</evidence>
<keyword evidence="3" id="KW-1185">Reference proteome</keyword>
<evidence type="ECO:0000313" key="2">
    <source>
        <dbReference type="EMBL" id="KAJ8868041.1"/>
    </source>
</evidence>
<organism evidence="2 3">
    <name type="scientific">Dryococelus australis</name>
    <dbReference type="NCBI Taxonomy" id="614101"/>
    <lineage>
        <taxon>Eukaryota</taxon>
        <taxon>Metazoa</taxon>
        <taxon>Ecdysozoa</taxon>
        <taxon>Arthropoda</taxon>
        <taxon>Hexapoda</taxon>
        <taxon>Insecta</taxon>
        <taxon>Pterygota</taxon>
        <taxon>Neoptera</taxon>
        <taxon>Polyneoptera</taxon>
        <taxon>Phasmatodea</taxon>
        <taxon>Verophasmatodea</taxon>
        <taxon>Anareolatae</taxon>
        <taxon>Phasmatidae</taxon>
        <taxon>Eurycanthinae</taxon>
        <taxon>Dryococelus</taxon>
    </lineage>
</organism>
<dbReference type="EMBL" id="JARBHB010000015">
    <property type="protein sequence ID" value="KAJ8868041.1"/>
    <property type="molecule type" value="Genomic_DNA"/>
</dbReference>
<proteinExistence type="predicted"/>
<dbReference type="Proteomes" id="UP001159363">
    <property type="component" value="Chromosome 14"/>
</dbReference>
<dbReference type="InterPro" id="IPR049012">
    <property type="entry name" value="Mutator_transp_dom"/>
</dbReference>
<reference evidence="2 3" key="1">
    <citation type="submission" date="2023-02" db="EMBL/GenBank/DDBJ databases">
        <title>LHISI_Scaffold_Assembly.</title>
        <authorList>
            <person name="Stuart O.P."/>
            <person name="Cleave R."/>
            <person name="Magrath M.J.L."/>
            <person name="Mikheyev A.S."/>
        </authorList>
    </citation>
    <scope>NUCLEOTIDE SEQUENCE [LARGE SCALE GENOMIC DNA]</scope>
    <source>
        <strain evidence="2">Daus_M_001</strain>
        <tissue evidence="2">Leg muscle</tissue>
    </source>
</reference>
<dbReference type="Pfam" id="PF20700">
    <property type="entry name" value="Mutator"/>
    <property type="match status" value="1"/>
</dbReference>
<name>A0ABQ9G6H1_9NEOP</name>
<sequence length="80" mass="8678">MLMAGQSFTQMKEITSSLDMPCCSKDTFYHFEKKLWSTIHDAAWLKMEAAAKEEACLAMAAGAVDEAGIPLIAVVTCSMA</sequence>
<gene>
    <name evidence="2" type="ORF">PR048_031850</name>
</gene>